<dbReference type="EMBL" id="ADKM02000040">
    <property type="protein sequence ID" value="EGC04052.1"/>
    <property type="molecule type" value="Genomic_DNA"/>
</dbReference>
<dbReference type="CDD" id="cd01189">
    <property type="entry name" value="INT_ICEBs1_C_like"/>
    <property type="match status" value="1"/>
</dbReference>
<keyword evidence="3" id="KW-0229">DNA integration</keyword>
<name>E9S9A4_RUMAL</name>
<dbReference type="Pfam" id="PF14659">
    <property type="entry name" value="Phage_int_SAM_3"/>
    <property type="match status" value="1"/>
</dbReference>
<feature type="domain" description="Core-binding (CB)" evidence="8">
    <location>
        <begin position="73"/>
        <end position="163"/>
    </location>
</feature>
<accession>E9S9A4</accession>
<dbReference type="GO" id="GO:0006310">
    <property type="term" value="P:DNA recombination"/>
    <property type="evidence" value="ECO:0007669"/>
    <property type="project" value="UniProtKB-KW"/>
</dbReference>
<dbReference type="PROSITE" id="PS51898">
    <property type="entry name" value="TYR_RECOMBINASE"/>
    <property type="match status" value="1"/>
</dbReference>
<evidence type="ECO:0000256" key="4">
    <source>
        <dbReference type="ARBA" id="ARBA00023125"/>
    </source>
</evidence>
<comment type="similarity">
    <text evidence="2">Belongs to the 'phage' integrase family.</text>
</comment>
<evidence type="ECO:0000259" key="8">
    <source>
        <dbReference type="PROSITE" id="PS51900"/>
    </source>
</evidence>
<protein>
    <submittedName>
        <fullName evidence="9">Site-specific recombinase, phage integrase family</fullName>
    </submittedName>
</protein>
<evidence type="ECO:0000256" key="2">
    <source>
        <dbReference type="ARBA" id="ARBA00008857"/>
    </source>
</evidence>
<dbReference type="Proteomes" id="UP000004259">
    <property type="component" value="Unassembled WGS sequence"/>
</dbReference>
<dbReference type="AlphaFoldDB" id="E9S9A4"/>
<dbReference type="InterPro" id="IPR044068">
    <property type="entry name" value="CB"/>
</dbReference>
<dbReference type="Pfam" id="PF00589">
    <property type="entry name" value="Phage_integrase"/>
    <property type="match status" value="1"/>
</dbReference>
<dbReference type="PANTHER" id="PTHR30349:SF64">
    <property type="entry name" value="PROPHAGE INTEGRASE INTD-RELATED"/>
    <property type="match status" value="1"/>
</dbReference>
<gene>
    <name evidence="9" type="ORF">CUS_6217</name>
</gene>
<keyword evidence="4 6" id="KW-0238">DNA-binding</keyword>
<sequence length="403" mass="46472">MAYIERRKNKKGELTAYRFRVYNGYDVNGKQMVQFKTWVPPEGMTAKQAEKEAQRLAVLFEEECAHGQVTATVKFQKLCEQWFGEYAELNHRSTTLQREHLLAGRIYPALGHLRIDKITARDIQKFINSLAKPGANKRNGKPLSQKTMRHHLSFISSIFEYAIRLDMISTNPCSKVIIPKIDANGKVYKKPEKHIYTKEQAKEFMTILREAPIKYRVFFTLAIYTGCRRGEILGIEWKNIDFENRTIMIDHTSNYTAKNGIYTDATKTDKSTRLVDLPPTVIKLLKAYKHDQDSYKANLGDKWQEHDRLFTKWDGAPMHPATPYSWLKKECERRSFPFYGVHTLRHFFASVEIEAGVDPTTVAAMLGHSTPQTTLTTYSHYFAESKKRASNIVADVLEGKDAM</sequence>
<dbReference type="SUPFAM" id="SSF56349">
    <property type="entry name" value="DNA breaking-rejoining enzymes"/>
    <property type="match status" value="1"/>
</dbReference>
<dbReference type="PROSITE" id="PS51900">
    <property type="entry name" value="CB"/>
    <property type="match status" value="1"/>
</dbReference>
<dbReference type="InterPro" id="IPR010998">
    <property type="entry name" value="Integrase_recombinase_N"/>
</dbReference>
<evidence type="ECO:0000313" key="10">
    <source>
        <dbReference type="Proteomes" id="UP000004259"/>
    </source>
</evidence>
<evidence type="ECO:0000256" key="3">
    <source>
        <dbReference type="ARBA" id="ARBA00022908"/>
    </source>
</evidence>
<dbReference type="Gene3D" id="1.10.443.10">
    <property type="entry name" value="Intergrase catalytic core"/>
    <property type="match status" value="1"/>
</dbReference>
<dbReference type="GO" id="GO:0003677">
    <property type="term" value="F:DNA binding"/>
    <property type="evidence" value="ECO:0007669"/>
    <property type="project" value="UniProtKB-UniRule"/>
</dbReference>
<dbReference type="InterPro" id="IPR013762">
    <property type="entry name" value="Integrase-like_cat_sf"/>
</dbReference>
<reference evidence="9 10" key="1">
    <citation type="submission" date="2011-02" db="EMBL/GenBank/DDBJ databases">
        <authorList>
            <person name="Nelson K.E."/>
            <person name="Sutton G."/>
            <person name="Torralba M."/>
            <person name="Durkin S."/>
            <person name="Harkins D."/>
            <person name="Montgomery R."/>
            <person name="Ziemer C."/>
            <person name="Klaassens E."/>
            <person name="Ocuiv P."/>
            <person name="Morrison M."/>
        </authorList>
    </citation>
    <scope>NUCLEOTIDE SEQUENCE [LARGE SCALE GENOMIC DNA]</scope>
    <source>
        <strain evidence="9 10">8</strain>
    </source>
</reference>
<feature type="domain" description="Tyr recombinase" evidence="7">
    <location>
        <begin position="191"/>
        <end position="391"/>
    </location>
</feature>
<dbReference type="STRING" id="246199.CUS_6217"/>
<dbReference type="PANTHER" id="PTHR30349">
    <property type="entry name" value="PHAGE INTEGRASE-RELATED"/>
    <property type="match status" value="1"/>
</dbReference>
<evidence type="ECO:0000256" key="1">
    <source>
        <dbReference type="ARBA" id="ARBA00003283"/>
    </source>
</evidence>
<dbReference type="RefSeq" id="WP_002847545.1">
    <property type="nucleotide sequence ID" value="NZ_ADKM02000040.1"/>
</dbReference>
<keyword evidence="5" id="KW-0233">DNA recombination</keyword>
<keyword evidence="10" id="KW-1185">Reference proteome</keyword>
<evidence type="ECO:0000256" key="6">
    <source>
        <dbReference type="PROSITE-ProRule" id="PRU01248"/>
    </source>
</evidence>
<dbReference type="Gene3D" id="1.10.150.130">
    <property type="match status" value="1"/>
</dbReference>
<comment type="function">
    <text evidence="1">Site-specific tyrosine recombinase, which acts by catalyzing the cutting and rejoining of the recombining DNA molecules.</text>
</comment>
<evidence type="ECO:0000256" key="5">
    <source>
        <dbReference type="ARBA" id="ARBA00023172"/>
    </source>
</evidence>
<dbReference type="InterPro" id="IPR050090">
    <property type="entry name" value="Tyrosine_recombinase_XerCD"/>
</dbReference>
<dbReference type="GO" id="GO:0015074">
    <property type="term" value="P:DNA integration"/>
    <property type="evidence" value="ECO:0007669"/>
    <property type="project" value="UniProtKB-KW"/>
</dbReference>
<dbReference type="InterPro" id="IPR011010">
    <property type="entry name" value="DNA_brk_join_enz"/>
</dbReference>
<dbReference type="InterPro" id="IPR002104">
    <property type="entry name" value="Integrase_catalytic"/>
</dbReference>
<proteinExistence type="inferred from homology"/>
<dbReference type="InterPro" id="IPR004107">
    <property type="entry name" value="Integrase_SAM-like_N"/>
</dbReference>
<evidence type="ECO:0000313" key="9">
    <source>
        <dbReference type="EMBL" id="EGC04052.1"/>
    </source>
</evidence>
<dbReference type="eggNOG" id="COG0582">
    <property type="taxonomic scope" value="Bacteria"/>
</dbReference>
<comment type="caution">
    <text evidence="9">The sequence shown here is derived from an EMBL/GenBank/DDBJ whole genome shotgun (WGS) entry which is preliminary data.</text>
</comment>
<organism evidence="9 10">
    <name type="scientific">Ruminococcus albus 8</name>
    <dbReference type="NCBI Taxonomy" id="246199"/>
    <lineage>
        <taxon>Bacteria</taxon>
        <taxon>Bacillati</taxon>
        <taxon>Bacillota</taxon>
        <taxon>Clostridia</taxon>
        <taxon>Eubacteriales</taxon>
        <taxon>Oscillospiraceae</taxon>
        <taxon>Ruminococcus</taxon>
    </lineage>
</organism>
<evidence type="ECO:0000259" key="7">
    <source>
        <dbReference type="PROSITE" id="PS51898"/>
    </source>
</evidence>